<keyword evidence="7" id="KW-0695">RNA-directed DNA polymerase</keyword>
<dbReference type="CDD" id="cd09274">
    <property type="entry name" value="RNase_HI_RT_Ty3"/>
    <property type="match status" value="1"/>
</dbReference>
<dbReference type="AlphaFoldDB" id="A0AAQ3U7P0"/>
<evidence type="ECO:0000256" key="6">
    <source>
        <dbReference type="ARBA" id="ARBA00022908"/>
    </source>
</evidence>
<dbReference type="PROSITE" id="PS50994">
    <property type="entry name" value="INTEGRASE"/>
    <property type="match status" value="1"/>
</dbReference>
<sequence>MLLVKKKDGSWQPVVGYRYLNALTVRGKFPIPVFDEMMDELASASWFSTLDLNSGFHQIRLKTGEEPKTAFQTHFGHFEFKVTSFGLCGAPGTFQGAMNVTLQPLLRRCVVVFFDDILVYSSSFEQHLSHLRQVFHLLAQDKWQVKLSKCTFAQRQIAYLGHILSQEGISTDPDKIKVVAEWPVPSNSKELRNFLGLAGYYRKFVRHFAIVSKPLFELLKKHALFVWTEGHQTTFEALKNALCSAPVLALLDFSKPFCIETDACGVGVGAVLLQDGHPLAYISRPLGPKSAGLSTYEKEYLAIIIAVDQWRSYLQNQEFIIYTDQRSLTHLSDQRLNTPWQQRVFTKLLGLQYRVVYKPGLTNRAADALSRRVHPDAQVLAISNVDQVWVNAVIKGYESNPDAQSLISKLAVAPDAVSNFSLASGLLRHKSRIWLGHNEALHQQIMSTLHSGPIGGHSGFPVTYRRIAKLFSWKGMKKDVKLFVANCQVCAQAKPDRAKLPRLLLPLPVPSSAWQIISMDFIEGLPRSSGKDCILVVVDKFTKFAHFLALAHPFTAPRVAKVFFDQVYRLHGLPESIVSDRDKVFTSQFWQELFRLAGVALRMSSSYHPQTDDQTERVNQCLETFLHCYVHACPGRWMDWLSLAEYWYNTSLHSALGTSPFEALYGRPPRSLGIKPADLCPVSDLSQWLQEKVVMNRLLQQHLVRARHRMKRQADKNRSERQFEVGESVFVKLQPYVQSSLAPRANQKLAFKFFGPFTIVAKINDVAYKLELPSSSTVHPVFHVSMLKKAPPASSQVVDALPDLDASLQIPVHILGRRVVSKGTSSVTQVLVQWSGWPSSMATWEDRAPLLQRFPAAPAWGHAGSKGGGGVTPVSSAQDANSSKVAVEEEAGPRRGSRPRKPSVKVMELQRAALVSRDALTSVLLPPKKEKNLNLNHLRY</sequence>
<gene>
    <name evidence="15" type="ORF">U9M48_033652</name>
</gene>
<dbReference type="InterPro" id="IPR041588">
    <property type="entry name" value="Integrase_H2C2"/>
</dbReference>
<dbReference type="CDD" id="cd01647">
    <property type="entry name" value="RT_LTR"/>
    <property type="match status" value="1"/>
</dbReference>
<evidence type="ECO:0000256" key="2">
    <source>
        <dbReference type="ARBA" id="ARBA00022723"/>
    </source>
</evidence>
<dbReference type="InterPro" id="IPR056924">
    <property type="entry name" value="SH3_Tf2-1"/>
</dbReference>
<evidence type="ECO:0000256" key="9">
    <source>
        <dbReference type="ARBA" id="ARBA00023125"/>
    </source>
</evidence>
<feature type="domain" description="Reverse transcriptase" evidence="13">
    <location>
        <begin position="1"/>
        <end position="164"/>
    </location>
</feature>
<dbReference type="EMBL" id="CP144751">
    <property type="protein sequence ID" value="WVZ86941.1"/>
    <property type="molecule type" value="Genomic_DNA"/>
</dbReference>
<dbReference type="InterPro" id="IPR043502">
    <property type="entry name" value="DNA/RNA_pol_sf"/>
</dbReference>
<evidence type="ECO:0000256" key="4">
    <source>
        <dbReference type="ARBA" id="ARBA00022801"/>
    </source>
</evidence>
<dbReference type="Gene3D" id="3.30.70.270">
    <property type="match status" value="2"/>
</dbReference>
<dbReference type="PANTHER" id="PTHR37984">
    <property type="entry name" value="PROTEIN CBG26694"/>
    <property type="match status" value="1"/>
</dbReference>
<name>A0AAQ3U7P0_PASNO</name>
<evidence type="ECO:0000256" key="1">
    <source>
        <dbReference type="ARBA" id="ARBA00022670"/>
    </source>
</evidence>
<keyword evidence="4" id="KW-0378">Hydrolase</keyword>
<dbReference type="GO" id="GO:0003887">
    <property type="term" value="F:DNA-directed DNA polymerase activity"/>
    <property type="evidence" value="ECO:0007669"/>
    <property type="project" value="UniProtKB-KW"/>
</dbReference>
<keyword evidence="8" id="KW-0808">Transferase</keyword>
<keyword evidence="10" id="KW-0233">DNA recombination</keyword>
<dbReference type="GO" id="GO:0015074">
    <property type="term" value="P:DNA integration"/>
    <property type="evidence" value="ECO:0007669"/>
    <property type="project" value="UniProtKB-KW"/>
</dbReference>
<keyword evidence="5" id="KW-0460">Magnesium</keyword>
<keyword evidence="2" id="KW-0479">Metal-binding</keyword>
<feature type="domain" description="Integrase catalytic" evidence="14">
    <location>
        <begin position="506"/>
        <end position="668"/>
    </location>
</feature>
<protein>
    <submittedName>
        <fullName evidence="15">Uncharacterized protein</fullName>
    </submittedName>
</protein>
<keyword evidence="9" id="KW-0238">DNA-binding</keyword>
<dbReference type="PROSITE" id="PS50878">
    <property type="entry name" value="RT_POL"/>
    <property type="match status" value="1"/>
</dbReference>
<evidence type="ECO:0000256" key="3">
    <source>
        <dbReference type="ARBA" id="ARBA00022750"/>
    </source>
</evidence>
<proteinExistence type="predicted"/>
<dbReference type="Gene3D" id="1.10.340.70">
    <property type="match status" value="1"/>
</dbReference>
<accession>A0AAQ3U7P0</accession>
<dbReference type="SUPFAM" id="SSF53098">
    <property type="entry name" value="Ribonuclease H-like"/>
    <property type="match status" value="1"/>
</dbReference>
<dbReference type="InterPro" id="IPR043128">
    <property type="entry name" value="Rev_trsase/Diguanyl_cyclase"/>
</dbReference>
<dbReference type="PANTHER" id="PTHR37984:SF5">
    <property type="entry name" value="PROTEIN NYNRIN-LIKE"/>
    <property type="match status" value="1"/>
</dbReference>
<dbReference type="SUPFAM" id="SSF54160">
    <property type="entry name" value="Chromo domain-like"/>
    <property type="match status" value="1"/>
</dbReference>
<keyword evidence="16" id="KW-1185">Reference proteome</keyword>
<evidence type="ECO:0000256" key="10">
    <source>
        <dbReference type="ARBA" id="ARBA00023172"/>
    </source>
</evidence>
<evidence type="ECO:0000256" key="7">
    <source>
        <dbReference type="ARBA" id="ARBA00022918"/>
    </source>
</evidence>
<feature type="region of interest" description="Disordered" evidence="12">
    <location>
        <begin position="861"/>
        <end position="904"/>
    </location>
</feature>
<evidence type="ECO:0000313" key="15">
    <source>
        <dbReference type="EMBL" id="WVZ86941.1"/>
    </source>
</evidence>
<dbReference type="SUPFAM" id="SSF56672">
    <property type="entry name" value="DNA/RNA polymerases"/>
    <property type="match status" value="1"/>
</dbReference>
<dbReference type="Pfam" id="PF00078">
    <property type="entry name" value="RVT_1"/>
    <property type="match status" value="1"/>
</dbReference>
<dbReference type="GO" id="GO:0004190">
    <property type="term" value="F:aspartic-type endopeptidase activity"/>
    <property type="evidence" value="ECO:0007669"/>
    <property type="project" value="UniProtKB-KW"/>
</dbReference>
<dbReference type="Proteomes" id="UP001341281">
    <property type="component" value="Chromosome 07"/>
</dbReference>
<dbReference type="InterPro" id="IPR050951">
    <property type="entry name" value="Retrovirus_Pol_polyprotein"/>
</dbReference>
<keyword evidence="6" id="KW-0229">DNA integration</keyword>
<evidence type="ECO:0000256" key="11">
    <source>
        <dbReference type="ARBA" id="ARBA00023268"/>
    </source>
</evidence>
<feature type="compositionally biased region" description="Polar residues" evidence="12">
    <location>
        <begin position="873"/>
        <end position="884"/>
    </location>
</feature>
<keyword evidence="8" id="KW-0548">Nucleotidyltransferase</keyword>
<keyword evidence="8" id="KW-0239">DNA-directed DNA polymerase</keyword>
<evidence type="ECO:0000259" key="13">
    <source>
        <dbReference type="PROSITE" id="PS50878"/>
    </source>
</evidence>
<keyword evidence="3" id="KW-0064">Aspartyl protease</keyword>
<reference evidence="15 16" key="1">
    <citation type="submission" date="2024-02" db="EMBL/GenBank/DDBJ databases">
        <title>High-quality chromosome-scale genome assembly of Pensacola bahiagrass (Paspalum notatum Flugge var. saurae).</title>
        <authorList>
            <person name="Vega J.M."/>
            <person name="Podio M."/>
            <person name="Orjuela J."/>
            <person name="Siena L.A."/>
            <person name="Pessino S.C."/>
            <person name="Combes M.C."/>
            <person name="Mariac C."/>
            <person name="Albertini E."/>
            <person name="Pupilli F."/>
            <person name="Ortiz J.P.A."/>
            <person name="Leblanc O."/>
        </authorList>
    </citation>
    <scope>NUCLEOTIDE SEQUENCE [LARGE SCALE GENOMIC DNA]</scope>
    <source>
        <strain evidence="15">R1</strain>
        <tissue evidence="15">Leaf</tissue>
    </source>
</reference>
<dbReference type="FunFam" id="3.30.70.270:FF:000020">
    <property type="entry name" value="Transposon Tf2-6 polyprotein-like Protein"/>
    <property type="match status" value="1"/>
</dbReference>
<dbReference type="InterPro" id="IPR016197">
    <property type="entry name" value="Chromo-like_dom_sf"/>
</dbReference>
<evidence type="ECO:0000259" key="14">
    <source>
        <dbReference type="PROSITE" id="PS50994"/>
    </source>
</evidence>
<dbReference type="Gene3D" id="3.10.20.370">
    <property type="match status" value="1"/>
</dbReference>
<dbReference type="InterPro" id="IPR001584">
    <property type="entry name" value="Integrase_cat-core"/>
</dbReference>
<dbReference type="Pfam" id="PF17921">
    <property type="entry name" value="Integrase_H2C2"/>
    <property type="match status" value="1"/>
</dbReference>
<dbReference type="Pfam" id="PF17919">
    <property type="entry name" value="RT_RNaseH_2"/>
    <property type="match status" value="1"/>
</dbReference>
<organism evidence="15 16">
    <name type="scientific">Paspalum notatum var. saurae</name>
    <dbReference type="NCBI Taxonomy" id="547442"/>
    <lineage>
        <taxon>Eukaryota</taxon>
        <taxon>Viridiplantae</taxon>
        <taxon>Streptophyta</taxon>
        <taxon>Embryophyta</taxon>
        <taxon>Tracheophyta</taxon>
        <taxon>Spermatophyta</taxon>
        <taxon>Magnoliopsida</taxon>
        <taxon>Liliopsida</taxon>
        <taxon>Poales</taxon>
        <taxon>Poaceae</taxon>
        <taxon>PACMAD clade</taxon>
        <taxon>Panicoideae</taxon>
        <taxon>Andropogonodae</taxon>
        <taxon>Paspaleae</taxon>
        <taxon>Paspalinae</taxon>
        <taxon>Paspalum</taxon>
    </lineage>
</organism>
<dbReference type="Pfam" id="PF00665">
    <property type="entry name" value="rve"/>
    <property type="match status" value="1"/>
</dbReference>
<dbReference type="GO" id="GO:0003964">
    <property type="term" value="F:RNA-directed DNA polymerase activity"/>
    <property type="evidence" value="ECO:0007669"/>
    <property type="project" value="UniProtKB-KW"/>
</dbReference>
<dbReference type="InterPro" id="IPR036397">
    <property type="entry name" value="RNaseH_sf"/>
</dbReference>
<keyword evidence="11" id="KW-0511">Multifunctional enzyme</keyword>
<dbReference type="GO" id="GO:0046872">
    <property type="term" value="F:metal ion binding"/>
    <property type="evidence" value="ECO:0007669"/>
    <property type="project" value="UniProtKB-KW"/>
</dbReference>
<dbReference type="InterPro" id="IPR023780">
    <property type="entry name" value="Chromo_domain"/>
</dbReference>
<dbReference type="Gene3D" id="3.30.420.10">
    <property type="entry name" value="Ribonuclease H-like superfamily/Ribonuclease H"/>
    <property type="match status" value="1"/>
</dbReference>
<dbReference type="Pfam" id="PF00385">
    <property type="entry name" value="Chromo"/>
    <property type="match status" value="1"/>
</dbReference>
<dbReference type="GO" id="GO:0006310">
    <property type="term" value="P:DNA recombination"/>
    <property type="evidence" value="ECO:0007669"/>
    <property type="project" value="UniProtKB-KW"/>
</dbReference>
<dbReference type="InterPro" id="IPR012337">
    <property type="entry name" value="RNaseH-like_sf"/>
</dbReference>
<dbReference type="InterPro" id="IPR041577">
    <property type="entry name" value="RT_RNaseH_2"/>
</dbReference>
<keyword evidence="1" id="KW-0645">Protease</keyword>
<dbReference type="InterPro" id="IPR000477">
    <property type="entry name" value="RT_dom"/>
</dbReference>
<dbReference type="GO" id="GO:0006508">
    <property type="term" value="P:proteolysis"/>
    <property type="evidence" value="ECO:0007669"/>
    <property type="project" value="UniProtKB-KW"/>
</dbReference>
<dbReference type="GO" id="GO:0003677">
    <property type="term" value="F:DNA binding"/>
    <property type="evidence" value="ECO:0007669"/>
    <property type="project" value="UniProtKB-KW"/>
</dbReference>
<dbReference type="Pfam" id="PF24626">
    <property type="entry name" value="SH3_Tf2-1"/>
    <property type="match status" value="1"/>
</dbReference>
<evidence type="ECO:0000256" key="12">
    <source>
        <dbReference type="SAM" id="MobiDB-lite"/>
    </source>
</evidence>
<evidence type="ECO:0000256" key="8">
    <source>
        <dbReference type="ARBA" id="ARBA00022932"/>
    </source>
</evidence>
<evidence type="ECO:0000313" key="16">
    <source>
        <dbReference type="Proteomes" id="UP001341281"/>
    </source>
</evidence>
<evidence type="ECO:0000256" key="5">
    <source>
        <dbReference type="ARBA" id="ARBA00022842"/>
    </source>
</evidence>
<dbReference type="Gene3D" id="3.10.10.10">
    <property type="entry name" value="HIV Type 1 Reverse Transcriptase, subunit A, domain 1"/>
    <property type="match status" value="1"/>
</dbReference>